<protein>
    <submittedName>
        <fullName evidence="2">Uncharacterized protein</fullName>
    </submittedName>
</protein>
<reference evidence="2" key="2">
    <citation type="submission" date="2021-03" db="UniProtKB">
        <authorList>
            <consortium name="EnsemblPlants"/>
        </authorList>
    </citation>
    <scope>IDENTIFICATION</scope>
</reference>
<evidence type="ECO:0000313" key="2">
    <source>
        <dbReference type="EnsemblPlants" id="AUR62039035-RA:cds"/>
    </source>
</evidence>
<proteinExistence type="predicted"/>
<dbReference type="EnsemblPlants" id="AUR62039035-RA">
    <property type="protein sequence ID" value="AUR62039035-RA:cds"/>
    <property type="gene ID" value="AUR62039035"/>
</dbReference>
<evidence type="ECO:0000256" key="1">
    <source>
        <dbReference type="SAM" id="MobiDB-lite"/>
    </source>
</evidence>
<evidence type="ECO:0000313" key="3">
    <source>
        <dbReference type="Proteomes" id="UP000596660"/>
    </source>
</evidence>
<sequence length="118" mass="12365">MAIVMDDQFLQNCIEDESGLVDRNGVAVGPKDEVGVGKEVGPENEDVGGPAQEVVKGEDDACAAALEALLKEVNVGEESYKTTTKGKSNVSISVEIEEFANLEVSLPPPPAVGMVFDS</sequence>
<dbReference type="Gramene" id="AUR62039035-RA">
    <property type="protein sequence ID" value="AUR62039035-RA:cds"/>
    <property type="gene ID" value="AUR62039035"/>
</dbReference>
<dbReference type="AlphaFoldDB" id="A0A803N1U5"/>
<reference evidence="2" key="1">
    <citation type="journal article" date="2017" name="Nature">
        <title>The genome of Chenopodium quinoa.</title>
        <authorList>
            <person name="Jarvis D.E."/>
            <person name="Ho Y.S."/>
            <person name="Lightfoot D.J."/>
            <person name="Schmoeckel S.M."/>
            <person name="Li B."/>
            <person name="Borm T.J.A."/>
            <person name="Ohyanagi H."/>
            <person name="Mineta K."/>
            <person name="Michell C.T."/>
            <person name="Saber N."/>
            <person name="Kharbatia N.M."/>
            <person name="Rupper R.R."/>
            <person name="Sharp A.R."/>
            <person name="Dally N."/>
            <person name="Boughton B.A."/>
            <person name="Woo Y.H."/>
            <person name="Gao G."/>
            <person name="Schijlen E.G.W.M."/>
            <person name="Guo X."/>
            <person name="Momin A.A."/>
            <person name="Negrao S."/>
            <person name="Al-Babili S."/>
            <person name="Gehring C."/>
            <person name="Roessner U."/>
            <person name="Jung C."/>
            <person name="Murphy K."/>
            <person name="Arold S.T."/>
            <person name="Gojobori T."/>
            <person name="van der Linden C.G."/>
            <person name="van Loo E.N."/>
            <person name="Jellen E.N."/>
            <person name="Maughan P.J."/>
            <person name="Tester M."/>
        </authorList>
    </citation>
    <scope>NUCLEOTIDE SEQUENCE [LARGE SCALE GENOMIC DNA]</scope>
    <source>
        <strain evidence="2">cv. PI 614886</strain>
    </source>
</reference>
<name>A0A803N1U5_CHEQI</name>
<accession>A0A803N1U5</accession>
<dbReference type="Proteomes" id="UP000596660">
    <property type="component" value="Unplaced"/>
</dbReference>
<organism evidence="2 3">
    <name type="scientific">Chenopodium quinoa</name>
    <name type="common">Quinoa</name>
    <dbReference type="NCBI Taxonomy" id="63459"/>
    <lineage>
        <taxon>Eukaryota</taxon>
        <taxon>Viridiplantae</taxon>
        <taxon>Streptophyta</taxon>
        <taxon>Embryophyta</taxon>
        <taxon>Tracheophyta</taxon>
        <taxon>Spermatophyta</taxon>
        <taxon>Magnoliopsida</taxon>
        <taxon>eudicotyledons</taxon>
        <taxon>Gunneridae</taxon>
        <taxon>Pentapetalae</taxon>
        <taxon>Caryophyllales</taxon>
        <taxon>Chenopodiaceae</taxon>
        <taxon>Chenopodioideae</taxon>
        <taxon>Atripliceae</taxon>
        <taxon>Chenopodium</taxon>
    </lineage>
</organism>
<feature type="region of interest" description="Disordered" evidence="1">
    <location>
        <begin position="32"/>
        <end position="51"/>
    </location>
</feature>
<keyword evidence="3" id="KW-1185">Reference proteome</keyword>